<dbReference type="KEGG" id="ccoa:108782120"/>
<dbReference type="EC" id="3.5.2.17" evidence="5"/>
<feature type="domain" description="Transthyretin/hydroxyisourate hydrolase" evidence="9">
    <location>
        <begin position="438"/>
        <end position="545"/>
    </location>
</feature>
<dbReference type="NCBIfam" id="TIGR02962">
    <property type="entry name" value="hdxy_isourate"/>
    <property type="match status" value="1"/>
</dbReference>
<evidence type="ECO:0000256" key="1">
    <source>
        <dbReference type="ARBA" id="ARBA00001043"/>
    </source>
</evidence>
<dbReference type="OrthoDB" id="10265230at2759"/>
<protein>
    <recommendedName>
        <fullName evidence="5">hydroxyisourate hydrolase</fullName>
        <ecNumber evidence="5">3.5.2.17</ecNumber>
    </recommendedName>
</protein>
<evidence type="ECO:0000256" key="4">
    <source>
        <dbReference type="ARBA" id="ARBA00011881"/>
    </source>
</evidence>
<reference evidence="10 11" key="1">
    <citation type="submission" date="2016-03" db="EMBL/GenBank/DDBJ databases">
        <title>Cyphomyrmex costatus WGS genome.</title>
        <authorList>
            <person name="Nygaard S."/>
            <person name="Hu H."/>
            <person name="Boomsma J."/>
            <person name="Zhang G."/>
        </authorList>
    </citation>
    <scope>NUCLEOTIDE SEQUENCE [LARGE SCALE GENOMIC DNA]</scope>
    <source>
        <strain evidence="10">MS0001</strain>
        <tissue evidence="10">Whole body</tissue>
    </source>
</reference>
<accession>A0A195BYU1</accession>
<dbReference type="PANTHER" id="PTHR10395:SF7">
    <property type="entry name" value="5-HYDROXYISOURATE HYDROLASE"/>
    <property type="match status" value="1"/>
</dbReference>
<comment type="subunit">
    <text evidence="4">Homotetramer.</text>
</comment>
<gene>
    <name evidence="10" type="ORF">ALC62_15848</name>
</gene>
<comment type="function">
    <text evidence="2">Catalyzes the hydrolysis of 5-hydroxyisourate (HIU) to 2-oxo-4-hydroxy-4-carboxy-5-ureidoimidazoline (OHCU).</text>
</comment>
<dbReference type="PROSITE" id="PS00769">
    <property type="entry name" value="TRANSTHYRETIN_2"/>
    <property type="match status" value="1"/>
</dbReference>
<evidence type="ECO:0000256" key="8">
    <source>
        <dbReference type="SAM" id="MobiDB-lite"/>
    </source>
</evidence>
<evidence type="ECO:0000256" key="7">
    <source>
        <dbReference type="ARBA" id="ARBA00022801"/>
    </source>
</evidence>
<evidence type="ECO:0000313" key="11">
    <source>
        <dbReference type="Proteomes" id="UP000078542"/>
    </source>
</evidence>
<comment type="catalytic activity">
    <reaction evidence="1">
        <text>5-hydroxyisourate + H2O = 5-hydroxy-2-oxo-4-ureido-2,5-dihydro-1H-imidazole-5-carboxylate + H(+)</text>
        <dbReference type="Rhea" id="RHEA:23736"/>
        <dbReference type="ChEBI" id="CHEBI:15377"/>
        <dbReference type="ChEBI" id="CHEBI:15378"/>
        <dbReference type="ChEBI" id="CHEBI:18072"/>
        <dbReference type="ChEBI" id="CHEBI:58639"/>
        <dbReference type="EC" id="3.5.2.17"/>
    </reaction>
</comment>
<dbReference type="InterPro" id="IPR014306">
    <property type="entry name" value="Hydroxyisourate_hydrolase"/>
</dbReference>
<name>A0A195BYU1_9HYME</name>
<comment type="similarity">
    <text evidence="3">Belongs to the transthyretin family. 5-hydroxyisourate hydrolase subfamily.</text>
</comment>
<dbReference type="AlphaFoldDB" id="A0A195BYU1"/>
<dbReference type="Gene3D" id="2.60.40.180">
    <property type="entry name" value="Transthyretin/hydroxyisourate hydrolase domain"/>
    <property type="match status" value="1"/>
</dbReference>
<dbReference type="EMBL" id="KQ978501">
    <property type="protein sequence ID" value="KYM93490.1"/>
    <property type="molecule type" value="Genomic_DNA"/>
</dbReference>
<evidence type="ECO:0000259" key="9">
    <source>
        <dbReference type="Pfam" id="PF00576"/>
    </source>
</evidence>
<keyword evidence="11" id="KW-1185">Reference proteome</keyword>
<evidence type="ECO:0000256" key="2">
    <source>
        <dbReference type="ARBA" id="ARBA00002704"/>
    </source>
</evidence>
<evidence type="ECO:0000256" key="6">
    <source>
        <dbReference type="ARBA" id="ARBA00022631"/>
    </source>
</evidence>
<dbReference type="Pfam" id="PF00576">
    <property type="entry name" value="Transthyretin"/>
    <property type="match status" value="1"/>
</dbReference>
<dbReference type="GO" id="GO:0006144">
    <property type="term" value="P:purine nucleobase metabolic process"/>
    <property type="evidence" value="ECO:0007669"/>
    <property type="project" value="UniProtKB-KW"/>
</dbReference>
<dbReference type="SUPFAM" id="SSF49472">
    <property type="entry name" value="Transthyretin (synonym: prealbumin)"/>
    <property type="match status" value="1"/>
</dbReference>
<feature type="compositionally biased region" description="Acidic residues" evidence="8">
    <location>
        <begin position="187"/>
        <end position="205"/>
    </location>
</feature>
<dbReference type="InterPro" id="IPR023419">
    <property type="entry name" value="Transthyretin_CS"/>
</dbReference>
<keyword evidence="6" id="KW-0659">Purine metabolism</keyword>
<dbReference type="InterPro" id="IPR036817">
    <property type="entry name" value="Transthyretin/HIU_hydrolase_sf"/>
</dbReference>
<proteinExistence type="inferred from homology"/>
<keyword evidence="7" id="KW-0378">Hydrolase</keyword>
<feature type="region of interest" description="Disordered" evidence="8">
    <location>
        <begin position="187"/>
        <end position="206"/>
    </location>
</feature>
<dbReference type="GO" id="GO:0033971">
    <property type="term" value="F:hydroxyisourate hydrolase activity"/>
    <property type="evidence" value="ECO:0007669"/>
    <property type="project" value="UniProtKB-EC"/>
</dbReference>
<sequence length="546" mass="62212">MDSINIAPKTVTLVAERGVICRNVLSPPSPSHSRPLRLTPTGKISHAKTRVYTQRYRKEWEQMPDFKGWLTSVSNQATRAYCLYCRKNLHAHRLSLLKHTCTMKHQRSALTYQLEQKQMPEQKSDIDAPEIGLMEEVETLNEPSQTEVDDDDDDDIEYVVERLDTDEDDDSIEFEDVKENIEEVNMEQEEEKEMDESSQFSEEDSPSVIKKIKLLPEQKDQDPLTEAMAHVHNEYLEEDDENVQVEMVIESTNNDISVLPEPEDDDQETSKSYENKKTVIKTTKNGKVLLEDPKDNLVVTSSLPNTVYQTNISTSTTPIKSNYVPIAPNVKAQKITLMCGNKAFTLTGGSFQPGTQYVLTKLKSKPTALMLTDQKKLTMNESENQILVKPDSIVDQSLIIPSTSQQSTVDQESIDTKLSKKIMGKSSGKHIAPKKLRISTYVVDNMKGVPISGLQVSLYKLMDGKWTFLNENNTNVEGYCDDLMEKINGTIGRYKIHFDVDKYFTLKRIDTMFPFVEIVFDVKKPKTHYHIPLLLSPFGYTIYRGT</sequence>
<dbReference type="STRING" id="456900.A0A195BYU1"/>
<organism evidence="10 11">
    <name type="scientific">Cyphomyrmex costatus</name>
    <dbReference type="NCBI Taxonomy" id="456900"/>
    <lineage>
        <taxon>Eukaryota</taxon>
        <taxon>Metazoa</taxon>
        <taxon>Ecdysozoa</taxon>
        <taxon>Arthropoda</taxon>
        <taxon>Hexapoda</taxon>
        <taxon>Insecta</taxon>
        <taxon>Pterygota</taxon>
        <taxon>Neoptera</taxon>
        <taxon>Endopterygota</taxon>
        <taxon>Hymenoptera</taxon>
        <taxon>Apocrita</taxon>
        <taxon>Aculeata</taxon>
        <taxon>Formicoidea</taxon>
        <taxon>Formicidae</taxon>
        <taxon>Myrmicinae</taxon>
        <taxon>Cyphomyrmex</taxon>
    </lineage>
</organism>
<dbReference type="Proteomes" id="UP000078542">
    <property type="component" value="Unassembled WGS sequence"/>
</dbReference>
<dbReference type="CDD" id="cd05822">
    <property type="entry name" value="TLP_HIUase"/>
    <property type="match status" value="1"/>
</dbReference>
<evidence type="ECO:0000313" key="10">
    <source>
        <dbReference type="EMBL" id="KYM93490.1"/>
    </source>
</evidence>
<evidence type="ECO:0000256" key="3">
    <source>
        <dbReference type="ARBA" id="ARBA00009850"/>
    </source>
</evidence>
<dbReference type="InterPro" id="IPR023416">
    <property type="entry name" value="Transthyretin/HIU_hydrolase_d"/>
</dbReference>
<evidence type="ECO:0000256" key="5">
    <source>
        <dbReference type="ARBA" id="ARBA00012609"/>
    </source>
</evidence>
<dbReference type="PANTHER" id="PTHR10395">
    <property type="entry name" value="URICASE AND TRANSTHYRETIN-RELATED"/>
    <property type="match status" value="1"/>
</dbReference>